<proteinExistence type="predicted"/>
<comment type="caution">
    <text evidence="1">The sequence shown here is derived from an EMBL/GenBank/DDBJ whole genome shotgun (WGS) entry which is preliminary data.</text>
</comment>
<dbReference type="EMBL" id="JASNQZ010000004">
    <property type="protein sequence ID" value="KAL0958524.1"/>
    <property type="molecule type" value="Genomic_DNA"/>
</dbReference>
<evidence type="ECO:0000313" key="1">
    <source>
        <dbReference type="EMBL" id="KAL0958524.1"/>
    </source>
</evidence>
<reference evidence="2" key="1">
    <citation type="submission" date="2024-06" db="EMBL/GenBank/DDBJ databases">
        <title>Multi-omics analyses provide insights into the biosynthesis of the anticancer antibiotic pleurotin in Hohenbuehelia grisea.</title>
        <authorList>
            <person name="Weaver J.A."/>
            <person name="Alberti F."/>
        </authorList>
    </citation>
    <scope>NUCLEOTIDE SEQUENCE [LARGE SCALE GENOMIC DNA]</scope>
    <source>
        <strain evidence="2">T-177</strain>
    </source>
</reference>
<gene>
    <name evidence="1" type="ORF">HGRIS_000665</name>
</gene>
<dbReference type="Proteomes" id="UP001556367">
    <property type="component" value="Unassembled WGS sequence"/>
</dbReference>
<name>A0ABR3JSB1_9AGAR</name>
<keyword evidence="2" id="KW-1185">Reference proteome</keyword>
<sequence length="171" mass="19180">MLFTVDSFETLTSKQGLRAPLRSLRLDSQPMTHAQLEDFTSSFTQGGLDPPLRHLHLHIARLDKRVFDILSRTFLSLHSLTLVVSTIAGDGTTLSDASRDFDDDFYVNGADYGAWNLQDLTLLKRASLGSPVHAIFAMVVIQRYTPSIRNFGGNLSMLAVQYTDYLPFWVL</sequence>
<evidence type="ECO:0000313" key="2">
    <source>
        <dbReference type="Proteomes" id="UP001556367"/>
    </source>
</evidence>
<accession>A0ABR3JSB1</accession>
<organism evidence="1 2">
    <name type="scientific">Hohenbuehelia grisea</name>
    <dbReference type="NCBI Taxonomy" id="104357"/>
    <lineage>
        <taxon>Eukaryota</taxon>
        <taxon>Fungi</taxon>
        <taxon>Dikarya</taxon>
        <taxon>Basidiomycota</taxon>
        <taxon>Agaricomycotina</taxon>
        <taxon>Agaricomycetes</taxon>
        <taxon>Agaricomycetidae</taxon>
        <taxon>Agaricales</taxon>
        <taxon>Pleurotineae</taxon>
        <taxon>Pleurotaceae</taxon>
        <taxon>Hohenbuehelia</taxon>
    </lineage>
</organism>
<protein>
    <submittedName>
        <fullName evidence="1">Uncharacterized protein</fullName>
    </submittedName>
</protein>